<proteinExistence type="predicted"/>
<dbReference type="SUPFAM" id="SSF81606">
    <property type="entry name" value="PP2C-like"/>
    <property type="match status" value="1"/>
</dbReference>
<evidence type="ECO:0000256" key="2">
    <source>
        <dbReference type="ARBA" id="ARBA00022723"/>
    </source>
</evidence>
<dbReference type="Proteomes" id="UP001221142">
    <property type="component" value="Unassembled WGS sequence"/>
</dbReference>
<dbReference type="Gene3D" id="3.60.40.10">
    <property type="entry name" value="PPM-type phosphatase domain"/>
    <property type="match status" value="1"/>
</dbReference>
<sequence length="1603" mass="177712">MSQGGSRDHSLSPSPDGRLRKAKSTGFLKTLHRNVSLKNLRASLGNVLAPEDMGEHHSLRTRVSSSSFQPELPLRKKVGRLRRPGKGSAEQVPPVPSLRPPDPDADDSLELVLDLNLTREKMDGIVHPDYLESRPHSPDTASDIGTSSVSQSNSDAPVFSNPFPHKIRSIRSIGTLARHQDPTHTDFLIPPSWLVEGKVGNDAEEESSSDEGEPSRTIRESFCKIRIYGPDHGDHVLAVSTKDTVLDIIRRLDAKLPPGVERDKHELYLKERGRERILRPKEHPANILRRRLLQAGYDETDEYELGMTDIPFLLKFVYRRQYLGKTDEELSFNNFEYVNLTGRGLGTIPVALHQHADSILSLRLSRNPMIDIPLDFIQSCTGLSKLYLSHMALKKVPQSICDSPALNLLDLSSNRISTLDDSRLDGLGAHLTALHVQNNCLERLPPMFSRLRHLTVLNLSNNNFTSFPLGLPELSALAHLDISFNTITELPPQVGRLVNLESLVIVATQISALPAEMGNLTRLRQLDCRRNQIVDLRIVCALPALTTLCADHNNLHSYPLVLGESLLTLDMSHNDITEFTILGQASFKLTTLDMSYAKLSFLDPHILSQLGASLRTLRLDHNSFHSLPDSLGNLTLLETLSCADNVLATLPESIGRLQKLEFLDVHSNSLVELPATVWNCASLSRLNATSNLLNVWHDPPPLQEVEENLSPSAPSARRPSASKPALKPLPDIPPLAHSLEMLYLGENALTDDMLHPLMILKELKILNLSFNQIQEMPSHFFRNLVNLEEVFLSGNRLTHFPSEDLPRLTRLSTLFLNGNHLQHLPHELGKVKSLARLDVGNNQLKYNINNLDYDWNWNFNPNLMYLNLSGNKQLQIKSDVSIYAQRASISSINLDRRPPACSHSSNSSFSRLNRLRVLGLIDVTITTTSTSTNSDIPDETDDRRVRTSSSLVNGMLYGIADTLGRNHYPLMMDLVHEFRGGVKKDVGDGTIFAMFGRSQPASEMAGNVANGLAKYLKDNFVRVFAAQLGRVRREGVSDALRRTFLRLNQDFHATAFGAGARKMSVVAGGSGGAEAAALLNTGASGIVVYIVGKKMYVANAGNALAIVSRGETACPVSQKHEPYDPEEMKRIRAAEGWISPPGRVNDELDISRSFGFYHLLPSLIARPYVHEYELTDRDDMVIIANRGLWDYVNYQTAVDLVQGTTEPTAAAQKLRDLAISYGAEGSTMVMVVQLRRNTQISRRTRRPVIGVVDRALDRLKDEVSPPTGHVAIVFTDIKGSTHLWEATPLGMFTALHLHNALLRRWLRICGGYEVRTEGDSFMCTFPTVFAAVWWCLVVQDALLEVAWPQDILECADGKEVYDSQGRLIYGGLSVRIGIHCGSPLCVTDPVTNRMDYFGLVVTRAARIASIAAGGQILLSADVLAEINAQLSDGGATDYSDAQPKAAVDAVRRFDPVVVHKGEVKLKGLEEPEMLSVVLPGVLIGRHEYKEAAPTQVPETLRAPSELDIRELRELARLCVRLEMASSDEPRPQNWDGVLLPANVDMPHSQLVAILHSLLVRIENVETVLRSKQRQTPLASQAALLSALRGLDERTLNELWSKLH</sequence>
<dbReference type="SMART" id="SM00364">
    <property type="entry name" value="LRR_BAC"/>
    <property type="match status" value="10"/>
</dbReference>
<evidence type="ECO:0000256" key="3">
    <source>
        <dbReference type="ARBA" id="ARBA00022737"/>
    </source>
</evidence>
<dbReference type="GO" id="GO:0035556">
    <property type="term" value="P:intracellular signal transduction"/>
    <property type="evidence" value="ECO:0007669"/>
    <property type="project" value="InterPro"/>
</dbReference>
<evidence type="ECO:0000313" key="7">
    <source>
        <dbReference type="EMBL" id="KAJ7624746.1"/>
    </source>
</evidence>
<dbReference type="InterPro" id="IPR001054">
    <property type="entry name" value="A/G_cyclase"/>
</dbReference>
<dbReference type="InterPro" id="IPR003591">
    <property type="entry name" value="Leu-rich_rpt_typical-subtyp"/>
</dbReference>
<dbReference type="Gene3D" id="3.30.70.1230">
    <property type="entry name" value="Nucleotide cyclase"/>
    <property type="match status" value="1"/>
</dbReference>
<feature type="region of interest" description="Disordered" evidence="4">
    <location>
        <begin position="128"/>
        <end position="161"/>
    </location>
</feature>
<name>A0AAD7BLZ8_9AGAR</name>
<dbReference type="PROSITE" id="PS51450">
    <property type="entry name" value="LRR"/>
    <property type="match status" value="3"/>
</dbReference>
<dbReference type="EMBL" id="JARKIF010000013">
    <property type="protein sequence ID" value="KAJ7624746.1"/>
    <property type="molecule type" value="Genomic_DNA"/>
</dbReference>
<dbReference type="Pfam" id="PF00481">
    <property type="entry name" value="PP2C"/>
    <property type="match status" value="1"/>
</dbReference>
<dbReference type="PANTHER" id="PTHR48051:SF1">
    <property type="entry name" value="RAS SUPPRESSOR PROTEIN 1"/>
    <property type="match status" value="1"/>
</dbReference>
<dbReference type="Pfam" id="PF13855">
    <property type="entry name" value="LRR_8"/>
    <property type="match status" value="1"/>
</dbReference>
<evidence type="ECO:0000256" key="4">
    <source>
        <dbReference type="SAM" id="MobiDB-lite"/>
    </source>
</evidence>
<dbReference type="InterPro" id="IPR055414">
    <property type="entry name" value="LRR_R13L4/SHOC2-like"/>
</dbReference>
<dbReference type="InterPro" id="IPR036457">
    <property type="entry name" value="PPM-type-like_dom_sf"/>
</dbReference>
<feature type="compositionally biased region" description="Basic and acidic residues" evidence="4">
    <location>
        <begin position="128"/>
        <end position="137"/>
    </location>
</feature>
<dbReference type="GO" id="GO:0046872">
    <property type="term" value="F:metal ion binding"/>
    <property type="evidence" value="ECO:0007669"/>
    <property type="project" value="UniProtKB-KW"/>
</dbReference>
<dbReference type="GO" id="GO:0009190">
    <property type="term" value="P:cyclic nucleotide biosynthetic process"/>
    <property type="evidence" value="ECO:0007669"/>
    <property type="project" value="InterPro"/>
</dbReference>
<dbReference type="InterPro" id="IPR032675">
    <property type="entry name" value="LRR_dom_sf"/>
</dbReference>
<dbReference type="InterPro" id="IPR050216">
    <property type="entry name" value="LRR_domain-containing"/>
</dbReference>
<feature type="compositionally biased region" description="Low complexity" evidence="4">
    <location>
        <begin position="710"/>
        <end position="725"/>
    </location>
</feature>
<dbReference type="SUPFAM" id="SSF55073">
    <property type="entry name" value="Nucleotide cyclase"/>
    <property type="match status" value="1"/>
</dbReference>
<feature type="compositionally biased region" description="Polar residues" evidence="4">
    <location>
        <begin position="139"/>
        <end position="155"/>
    </location>
</feature>
<comment type="caution">
    <text evidence="7">The sequence shown here is derived from an EMBL/GenBank/DDBJ whole genome shotgun (WGS) entry which is preliminary data.</text>
</comment>
<dbReference type="PROSITE" id="PS51746">
    <property type="entry name" value="PPM_2"/>
    <property type="match status" value="1"/>
</dbReference>
<reference evidence="7" key="1">
    <citation type="submission" date="2023-03" db="EMBL/GenBank/DDBJ databases">
        <title>Massive genome expansion in bonnet fungi (Mycena s.s.) driven by repeated elements and novel gene families across ecological guilds.</title>
        <authorList>
            <consortium name="Lawrence Berkeley National Laboratory"/>
            <person name="Harder C.B."/>
            <person name="Miyauchi S."/>
            <person name="Viragh M."/>
            <person name="Kuo A."/>
            <person name="Thoen E."/>
            <person name="Andreopoulos B."/>
            <person name="Lu D."/>
            <person name="Skrede I."/>
            <person name="Drula E."/>
            <person name="Henrissat B."/>
            <person name="Morin E."/>
            <person name="Kohler A."/>
            <person name="Barry K."/>
            <person name="LaButti K."/>
            <person name="Morin E."/>
            <person name="Salamov A."/>
            <person name="Lipzen A."/>
            <person name="Mereny Z."/>
            <person name="Hegedus B."/>
            <person name="Baldrian P."/>
            <person name="Stursova M."/>
            <person name="Weitz H."/>
            <person name="Taylor A."/>
            <person name="Grigoriev I.V."/>
            <person name="Nagy L.G."/>
            <person name="Martin F."/>
            <person name="Kauserud H."/>
        </authorList>
    </citation>
    <scope>NUCLEOTIDE SEQUENCE</scope>
    <source>
        <strain evidence="7">9284</strain>
    </source>
</reference>
<feature type="region of interest" description="Disordered" evidence="4">
    <location>
        <begin position="48"/>
        <end position="106"/>
    </location>
</feature>
<evidence type="ECO:0000256" key="1">
    <source>
        <dbReference type="ARBA" id="ARBA00022614"/>
    </source>
</evidence>
<dbReference type="Pfam" id="PF23598">
    <property type="entry name" value="LRR_14"/>
    <property type="match status" value="2"/>
</dbReference>
<dbReference type="GO" id="GO:0005737">
    <property type="term" value="C:cytoplasm"/>
    <property type="evidence" value="ECO:0007669"/>
    <property type="project" value="TreeGrafter"/>
</dbReference>
<keyword evidence="2" id="KW-0479">Metal-binding</keyword>
<dbReference type="PANTHER" id="PTHR48051">
    <property type="match status" value="1"/>
</dbReference>
<dbReference type="SMART" id="SM00044">
    <property type="entry name" value="CYCc"/>
    <property type="match status" value="1"/>
</dbReference>
<dbReference type="InterPro" id="IPR029787">
    <property type="entry name" value="Nucleotide_cyclase"/>
</dbReference>
<accession>A0AAD7BLZ8</accession>
<dbReference type="InterPro" id="IPR001611">
    <property type="entry name" value="Leu-rich_rpt"/>
</dbReference>
<dbReference type="InterPro" id="IPR055071">
    <property type="entry name" value="RA_PHLPP-like"/>
</dbReference>
<dbReference type="PROSITE" id="PS50125">
    <property type="entry name" value="GUANYLATE_CYCLASE_2"/>
    <property type="match status" value="1"/>
</dbReference>
<protein>
    <submittedName>
        <fullName evidence="7">Adenylate cyclase</fullName>
    </submittedName>
</protein>
<organism evidence="7 8">
    <name type="scientific">Roridomyces roridus</name>
    <dbReference type="NCBI Taxonomy" id="1738132"/>
    <lineage>
        <taxon>Eukaryota</taxon>
        <taxon>Fungi</taxon>
        <taxon>Dikarya</taxon>
        <taxon>Basidiomycota</taxon>
        <taxon>Agaricomycotina</taxon>
        <taxon>Agaricomycetes</taxon>
        <taxon>Agaricomycetidae</taxon>
        <taxon>Agaricales</taxon>
        <taxon>Marasmiineae</taxon>
        <taxon>Mycenaceae</taxon>
        <taxon>Roridomyces</taxon>
    </lineage>
</organism>
<keyword evidence="1" id="KW-0433">Leucine-rich repeat</keyword>
<keyword evidence="3" id="KW-0677">Repeat</keyword>
<dbReference type="SMART" id="SM00369">
    <property type="entry name" value="LRR_TYP"/>
    <property type="match status" value="11"/>
</dbReference>
<dbReference type="SUPFAM" id="SSF52058">
    <property type="entry name" value="L domain-like"/>
    <property type="match status" value="3"/>
</dbReference>
<dbReference type="CDD" id="cd00143">
    <property type="entry name" value="PP2Cc"/>
    <property type="match status" value="1"/>
</dbReference>
<evidence type="ECO:0000259" key="6">
    <source>
        <dbReference type="PROSITE" id="PS51746"/>
    </source>
</evidence>
<feature type="region of interest" description="Disordered" evidence="4">
    <location>
        <begin position="1"/>
        <end position="26"/>
    </location>
</feature>
<dbReference type="InterPro" id="IPR001932">
    <property type="entry name" value="PPM-type_phosphatase-like_dom"/>
</dbReference>
<keyword evidence="8" id="KW-1185">Reference proteome</keyword>
<feature type="region of interest" description="Disordered" evidence="4">
    <location>
        <begin position="704"/>
        <end position="729"/>
    </location>
</feature>
<dbReference type="CDD" id="cd07302">
    <property type="entry name" value="CHD"/>
    <property type="match status" value="1"/>
</dbReference>
<gene>
    <name evidence="7" type="ORF">FB45DRAFT_1030878</name>
</gene>
<feature type="compositionally biased region" description="Basic and acidic residues" evidence="4">
    <location>
        <begin position="1"/>
        <end position="10"/>
    </location>
</feature>
<feature type="domain" description="Guanylate cyclase" evidence="5">
    <location>
        <begin position="1271"/>
        <end position="1408"/>
    </location>
</feature>
<dbReference type="Pfam" id="PF00211">
    <property type="entry name" value="Guanylate_cyc"/>
    <property type="match status" value="1"/>
</dbReference>
<feature type="compositionally biased region" description="Basic residues" evidence="4">
    <location>
        <begin position="75"/>
        <end position="85"/>
    </location>
</feature>
<dbReference type="Gene3D" id="3.80.10.10">
    <property type="entry name" value="Ribonuclease Inhibitor"/>
    <property type="match status" value="4"/>
</dbReference>
<evidence type="ECO:0000259" key="5">
    <source>
        <dbReference type="PROSITE" id="PS50125"/>
    </source>
</evidence>
<feature type="domain" description="PPM-type phosphatase" evidence="6">
    <location>
        <begin position="985"/>
        <end position="1234"/>
    </location>
</feature>
<dbReference type="Pfam" id="PF23010">
    <property type="entry name" value="RA_3"/>
    <property type="match status" value="1"/>
</dbReference>
<dbReference type="SMART" id="SM00332">
    <property type="entry name" value="PP2Cc"/>
    <property type="match status" value="1"/>
</dbReference>
<evidence type="ECO:0000313" key="8">
    <source>
        <dbReference type="Proteomes" id="UP001221142"/>
    </source>
</evidence>